<evidence type="ECO:0000256" key="3">
    <source>
        <dbReference type="ARBA" id="ARBA00023163"/>
    </source>
</evidence>
<keyword evidence="1" id="KW-0805">Transcription regulation</keyword>
<dbReference type="EMBL" id="RAPF01000001">
    <property type="protein sequence ID" value="RKF23075.1"/>
    <property type="molecule type" value="Genomic_DNA"/>
</dbReference>
<dbReference type="Proteomes" id="UP000284395">
    <property type="component" value="Unassembled WGS sequence"/>
</dbReference>
<comment type="caution">
    <text evidence="5">The sequence shown here is derived from an EMBL/GenBank/DDBJ whole genome shotgun (WGS) entry which is preliminary data.</text>
</comment>
<evidence type="ECO:0000313" key="6">
    <source>
        <dbReference type="Proteomes" id="UP000284395"/>
    </source>
</evidence>
<evidence type="ECO:0000256" key="1">
    <source>
        <dbReference type="ARBA" id="ARBA00023015"/>
    </source>
</evidence>
<dbReference type="GO" id="GO:0003700">
    <property type="term" value="F:DNA-binding transcription factor activity"/>
    <property type="evidence" value="ECO:0007669"/>
    <property type="project" value="InterPro"/>
</dbReference>
<proteinExistence type="predicted"/>
<organism evidence="5 6">
    <name type="scientific">Altericroceibacterium spongiae</name>
    <dbReference type="NCBI Taxonomy" id="2320269"/>
    <lineage>
        <taxon>Bacteria</taxon>
        <taxon>Pseudomonadati</taxon>
        <taxon>Pseudomonadota</taxon>
        <taxon>Alphaproteobacteria</taxon>
        <taxon>Sphingomonadales</taxon>
        <taxon>Erythrobacteraceae</taxon>
        <taxon>Altericroceibacterium</taxon>
    </lineage>
</organism>
<dbReference type="InterPro" id="IPR000524">
    <property type="entry name" value="Tscrpt_reg_HTH_GntR"/>
</dbReference>
<reference evidence="5 6" key="1">
    <citation type="submission" date="2018-09" db="EMBL/GenBank/DDBJ databases">
        <title>Altererythrobacter spongiae sp. nov., isolated from a marine sponge.</title>
        <authorList>
            <person name="Zhuang L."/>
            <person name="Luo L."/>
        </authorList>
    </citation>
    <scope>NUCLEOTIDE SEQUENCE [LARGE SCALE GENOMIC DNA]</scope>
    <source>
        <strain evidence="5 6">HN-Y73</strain>
    </source>
</reference>
<name>A0A420EQX3_9SPHN</name>
<dbReference type="SUPFAM" id="SSF46785">
    <property type="entry name" value="Winged helix' DNA-binding domain"/>
    <property type="match status" value="1"/>
</dbReference>
<dbReference type="Gene3D" id="1.10.10.10">
    <property type="entry name" value="Winged helix-like DNA-binding domain superfamily/Winged helix DNA-binding domain"/>
    <property type="match status" value="1"/>
</dbReference>
<evidence type="ECO:0000256" key="2">
    <source>
        <dbReference type="ARBA" id="ARBA00023125"/>
    </source>
</evidence>
<dbReference type="InterPro" id="IPR036388">
    <property type="entry name" value="WH-like_DNA-bd_sf"/>
</dbReference>
<evidence type="ECO:0000259" key="4">
    <source>
        <dbReference type="Pfam" id="PF00392"/>
    </source>
</evidence>
<keyword evidence="2" id="KW-0238">DNA-binding</keyword>
<gene>
    <name evidence="5" type="ORF">D6851_00800</name>
</gene>
<protein>
    <submittedName>
        <fullName evidence="5">GntR family transcriptional regulator</fullName>
    </submittedName>
</protein>
<sequence>MVARFFRLCGRCLGCQAYQPPRERVIRDVLRVSYEGSFVSGERLTEAKLTVEKDVNGGPVREALNRLAASHLEL</sequence>
<dbReference type="OrthoDB" id="7846328at2"/>
<dbReference type="InterPro" id="IPR036390">
    <property type="entry name" value="WH_DNA-bd_sf"/>
</dbReference>
<feature type="domain" description="HTH gntR-type" evidence="4">
    <location>
        <begin position="35"/>
        <end position="70"/>
    </location>
</feature>
<accession>A0A420EQX3</accession>
<evidence type="ECO:0000313" key="5">
    <source>
        <dbReference type="EMBL" id="RKF23075.1"/>
    </source>
</evidence>
<dbReference type="Pfam" id="PF00392">
    <property type="entry name" value="GntR"/>
    <property type="match status" value="1"/>
</dbReference>
<keyword evidence="6" id="KW-1185">Reference proteome</keyword>
<dbReference type="RefSeq" id="WP_120322979.1">
    <property type="nucleotide sequence ID" value="NZ_RAPF01000001.1"/>
</dbReference>
<dbReference type="GO" id="GO:0003677">
    <property type="term" value="F:DNA binding"/>
    <property type="evidence" value="ECO:0007669"/>
    <property type="project" value="UniProtKB-KW"/>
</dbReference>
<keyword evidence="3" id="KW-0804">Transcription</keyword>
<dbReference type="AlphaFoldDB" id="A0A420EQX3"/>